<dbReference type="AlphaFoldDB" id="A0A8S1RCJ4"/>
<accession>A0A8S1RCJ4</accession>
<sequence length="87" mass="10614">MKLLVCQAKVIVSCELHQNQLKDYYSQESCQYDFKIIQLIPGEIGVKFKFRFKFDREYYLMCTKFNSKLYFLQIICKKINRIKRKNI</sequence>
<evidence type="ECO:0000313" key="2">
    <source>
        <dbReference type="Proteomes" id="UP000692954"/>
    </source>
</evidence>
<name>A0A8S1RCJ4_9CILI</name>
<dbReference type="Proteomes" id="UP000692954">
    <property type="component" value="Unassembled WGS sequence"/>
</dbReference>
<keyword evidence="2" id="KW-1185">Reference proteome</keyword>
<evidence type="ECO:0000313" key="1">
    <source>
        <dbReference type="EMBL" id="CAD8124385.1"/>
    </source>
</evidence>
<reference evidence="1" key="1">
    <citation type="submission" date="2021-01" db="EMBL/GenBank/DDBJ databases">
        <authorList>
            <consortium name="Genoscope - CEA"/>
            <person name="William W."/>
        </authorList>
    </citation>
    <scope>NUCLEOTIDE SEQUENCE</scope>
</reference>
<protein>
    <submittedName>
        <fullName evidence="1">Uncharacterized protein</fullName>
    </submittedName>
</protein>
<comment type="caution">
    <text evidence="1">The sequence shown here is derived from an EMBL/GenBank/DDBJ whole genome shotgun (WGS) entry which is preliminary data.</text>
</comment>
<dbReference type="EMBL" id="CAJJDN010000150">
    <property type="protein sequence ID" value="CAD8124385.1"/>
    <property type="molecule type" value="Genomic_DNA"/>
</dbReference>
<gene>
    <name evidence="1" type="ORF">PSON_ATCC_30995.1.T1500168</name>
</gene>
<organism evidence="1 2">
    <name type="scientific">Paramecium sonneborni</name>
    <dbReference type="NCBI Taxonomy" id="65129"/>
    <lineage>
        <taxon>Eukaryota</taxon>
        <taxon>Sar</taxon>
        <taxon>Alveolata</taxon>
        <taxon>Ciliophora</taxon>
        <taxon>Intramacronucleata</taxon>
        <taxon>Oligohymenophorea</taxon>
        <taxon>Peniculida</taxon>
        <taxon>Parameciidae</taxon>
        <taxon>Paramecium</taxon>
    </lineage>
</organism>
<proteinExistence type="predicted"/>